<dbReference type="RefSeq" id="WP_243011477.1">
    <property type="nucleotide sequence ID" value="NZ_JALGAR010000001.1"/>
</dbReference>
<evidence type="ECO:0000313" key="2">
    <source>
        <dbReference type="Proteomes" id="UP001165341"/>
    </source>
</evidence>
<name>A0AA41QTX7_9MICO</name>
<sequence length="241" mass="24463">MPWLGGNLTTLREGVVALNTVATDGIGPLMDLSAAVDLGAFRQASRAERLAALTRAIAPLQNVNTVLASASNGITEVDTEGNIGPVSDGFTLVRDSLDRFARASSGLSGIAVMVPSLNGAEPSGPWTVVITSTREGGRTETVAYLHATTTGGRFAVTDVTDGTTGAAPDAAAPQTITVDVATLQLLTQLQGSVTVTGVGPIAADQVDDFAMTGAYAQAPNPADAQKSIGAFASIVVTRLLN</sequence>
<comment type="caution">
    <text evidence="1">The sequence shown here is derived from an EMBL/GenBank/DDBJ whole genome shotgun (WGS) entry which is preliminary data.</text>
</comment>
<reference evidence="1" key="1">
    <citation type="submission" date="2022-03" db="EMBL/GenBank/DDBJ databases">
        <title>Cryobacterium sp. nov. strain ZS14-85, isolated from Antarctic soil.</title>
        <authorList>
            <person name="Li J."/>
            <person name="Niu G."/>
        </authorList>
    </citation>
    <scope>NUCLEOTIDE SEQUENCE</scope>
    <source>
        <strain evidence="1">ZS14-85</strain>
    </source>
</reference>
<dbReference type="EMBL" id="JALGAR010000001">
    <property type="protein sequence ID" value="MCI4657625.1"/>
    <property type="molecule type" value="Genomic_DNA"/>
</dbReference>
<accession>A0AA41QTX7</accession>
<keyword evidence="2" id="KW-1185">Reference proteome</keyword>
<organism evidence="1 2">
    <name type="scientific">Cryobacterium zhongshanensis</name>
    <dbReference type="NCBI Taxonomy" id="2928153"/>
    <lineage>
        <taxon>Bacteria</taxon>
        <taxon>Bacillati</taxon>
        <taxon>Actinomycetota</taxon>
        <taxon>Actinomycetes</taxon>
        <taxon>Micrococcales</taxon>
        <taxon>Microbacteriaceae</taxon>
        <taxon>Cryobacterium</taxon>
    </lineage>
</organism>
<evidence type="ECO:0000313" key="1">
    <source>
        <dbReference type="EMBL" id="MCI4657625.1"/>
    </source>
</evidence>
<proteinExistence type="predicted"/>
<gene>
    <name evidence="1" type="ORF">MQH31_07360</name>
</gene>
<dbReference type="AlphaFoldDB" id="A0AA41QTX7"/>
<dbReference type="Proteomes" id="UP001165341">
    <property type="component" value="Unassembled WGS sequence"/>
</dbReference>
<protein>
    <submittedName>
        <fullName evidence="1">Uncharacterized protein</fullName>
    </submittedName>
</protein>